<protein>
    <submittedName>
        <fullName evidence="1">DNA primase</fullName>
    </submittedName>
</protein>
<feature type="non-terminal residue" evidence="1">
    <location>
        <position position="1"/>
    </location>
</feature>
<dbReference type="EMBL" id="WHJH01000381">
    <property type="protein sequence ID" value="NHZ94122.1"/>
    <property type="molecule type" value="Genomic_DNA"/>
</dbReference>
<proteinExistence type="predicted"/>
<reference evidence="1 2" key="1">
    <citation type="submission" date="2019-10" db="EMBL/GenBank/DDBJ databases">
        <title>Taxonomy of Antarctic Massilia spp.: description of Massilia rubra sp. nov., Massilia aquatica sp. nov., Massilia mucilaginosa sp. nov., Massilia frigida sp. nov. isolated from streams, lakes and regoliths.</title>
        <authorList>
            <person name="Holochova P."/>
            <person name="Sedlacek I."/>
            <person name="Kralova S."/>
            <person name="Maslanova I."/>
            <person name="Busse H.-J."/>
            <person name="Stankova E."/>
            <person name="Vrbovska V."/>
            <person name="Kovarovic V."/>
            <person name="Bartak M."/>
            <person name="Svec P."/>
            <person name="Pantucek R."/>
        </authorList>
    </citation>
    <scope>NUCLEOTIDE SEQUENCE [LARGE SCALE GENOMIC DNA]</scope>
    <source>
        <strain evidence="1 2">CCM 8733</strain>
    </source>
</reference>
<dbReference type="RefSeq" id="WP_223164953.1">
    <property type="nucleotide sequence ID" value="NZ_WHJH01000381.1"/>
</dbReference>
<name>A0ABX0P6T9_9BURK</name>
<evidence type="ECO:0000313" key="2">
    <source>
        <dbReference type="Proteomes" id="UP000609726"/>
    </source>
</evidence>
<organism evidence="1 2">
    <name type="scientific">Massilia mucilaginosa</name>
    <dbReference type="NCBI Taxonomy" id="2609282"/>
    <lineage>
        <taxon>Bacteria</taxon>
        <taxon>Pseudomonadati</taxon>
        <taxon>Pseudomonadota</taxon>
        <taxon>Betaproteobacteria</taxon>
        <taxon>Burkholderiales</taxon>
        <taxon>Oxalobacteraceae</taxon>
        <taxon>Telluria group</taxon>
        <taxon>Massilia</taxon>
    </lineage>
</organism>
<keyword evidence="2" id="KW-1185">Reference proteome</keyword>
<comment type="caution">
    <text evidence="1">The sequence shown here is derived from an EMBL/GenBank/DDBJ whole genome shotgun (WGS) entry which is preliminary data.</text>
</comment>
<evidence type="ECO:0000313" key="1">
    <source>
        <dbReference type="EMBL" id="NHZ94122.1"/>
    </source>
</evidence>
<dbReference type="Proteomes" id="UP000609726">
    <property type="component" value="Unassembled WGS sequence"/>
</dbReference>
<accession>A0ABX0P6T9</accession>
<gene>
    <name evidence="1" type="ORF">F2P45_34855</name>
</gene>
<sequence length="87" mass="9678">QSDGELTMASTGKDEVTGNLVTKQYRVKGPVMLMLTTTAIDVDEELMNRCLVLTVNESREQTRAIHARQRSRQTLAGMLAQNDKQAI</sequence>
<feature type="non-terminal residue" evidence="1">
    <location>
        <position position="87"/>
    </location>
</feature>